<dbReference type="Pfam" id="PF00717">
    <property type="entry name" value="Peptidase_S24"/>
    <property type="match status" value="1"/>
</dbReference>
<evidence type="ECO:0000256" key="2">
    <source>
        <dbReference type="ARBA" id="ARBA00022491"/>
    </source>
</evidence>
<evidence type="ECO:0000256" key="3">
    <source>
        <dbReference type="ARBA" id="ARBA00022705"/>
    </source>
</evidence>
<keyword evidence="2 12" id="KW-0678">Repressor</keyword>
<comment type="subunit">
    <text evidence="12">Homodimer.</text>
</comment>
<dbReference type="PANTHER" id="PTHR33516">
    <property type="entry name" value="LEXA REPRESSOR"/>
    <property type="match status" value="1"/>
</dbReference>
<comment type="similarity">
    <text evidence="1 12 13">Belongs to the peptidase S24 family.</text>
</comment>
<dbReference type="InterPro" id="IPR006199">
    <property type="entry name" value="LexA_DNA-bd_dom"/>
</dbReference>
<evidence type="ECO:0000313" key="16">
    <source>
        <dbReference type="EMBL" id="ESS69441.1"/>
    </source>
</evidence>
<evidence type="ECO:0000256" key="12">
    <source>
        <dbReference type="HAMAP-Rule" id="MF_00015"/>
    </source>
</evidence>
<dbReference type="RefSeq" id="WP_023496038.1">
    <property type="nucleotide sequence ID" value="NZ_AYLO01000124.1"/>
</dbReference>
<keyword evidence="5 12" id="KW-0378">Hydrolase</keyword>
<dbReference type="GO" id="GO:0009432">
    <property type="term" value="P:SOS response"/>
    <property type="evidence" value="ECO:0007669"/>
    <property type="project" value="UniProtKB-UniRule"/>
</dbReference>
<reference evidence="16 17" key="1">
    <citation type="journal article" date="2013" name="Genome Announc.">
        <title>Draft Genome Sequence of the Methanotrophic Gammaproteobacterium Methyloglobulus morosus DSM 22980 Strain KoM1.</title>
        <authorList>
            <person name="Poehlein A."/>
            <person name="Deutzmann J.S."/>
            <person name="Daniel R."/>
            <person name="Simeonova D.D."/>
        </authorList>
    </citation>
    <scope>NUCLEOTIDE SEQUENCE [LARGE SCALE GENOMIC DNA]</scope>
    <source>
        <strain evidence="16 17">KoM1</strain>
    </source>
</reference>
<dbReference type="Proteomes" id="UP000017842">
    <property type="component" value="Unassembled WGS sequence"/>
</dbReference>
<dbReference type="InterPro" id="IPR050077">
    <property type="entry name" value="LexA_repressor"/>
</dbReference>
<evidence type="ECO:0000259" key="14">
    <source>
        <dbReference type="Pfam" id="PF00717"/>
    </source>
</evidence>
<dbReference type="InterPro" id="IPR039418">
    <property type="entry name" value="LexA-like"/>
</dbReference>
<dbReference type="GO" id="GO:0003677">
    <property type="term" value="F:DNA binding"/>
    <property type="evidence" value="ECO:0007669"/>
    <property type="project" value="UniProtKB-UniRule"/>
</dbReference>
<sequence>MKLTLTRKQQEIFDFLSQNQDNFRHPPTLEELCSSLGVSSRGSLHAHIKALIDANLIESPERKQRGIRLTEYAKQLISGSSDQGGLPFVGYIAAGRPIEAVETISYMAVPDQLRTQKPCYVLKIKGDSMIEQGIFDGDWVVIEQRSYARNGEIVVALVNKSEATLKFIEQYPHETLLIPANAKMEAMRYKPEQVEIQGVLVGQMRSYSNYF</sequence>
<dbReference type="AlphaFoldDB" id="V5DPT1"/>
<evidence type="ECO:0000313" key="17">
    <source>
        <dbReference type="Proteomes" id="UP000017842"/>
    </source>
</evidence>
<keyword evidence="6 12" id="KW-0068">Autocatalytic cleavage</keyword>
<dbReference type="eggNOG" id="COG1974">
    <property type="taxonomic scope" value="Bacteria"/>
</dbReference>
<protein>
    <recommendedName>
        <fullName evidence="12">LexA repressor</fullName>
        <ecNumber evidence="12">3.4.21.88</ecNumber>
    </recommendedName>
</protein>
<evidence type="ECO:0000256" key="11">
    <source>
        <dbReference type="ARBA" id="ARBA00023236"/>
    </source>
</evidence>
<gene>
    <name evidence="12 16" type="primary">lexA</name>
    <name evidence="16" type="ORF">MGMO_134c00160</name>
</gene>
<name>V5DPT1_9GAMM</name>
<dbReference type="HAMAP" id="MF_00015">
    <property type="entry name" value="LexA"/>
    <property type="match status" value="1"/>
</dbReference>
<dbReference type="SUPFAM" id="SSF51306">
    <property type="entry name" value="LexA/Signal peptidase"/>
    <property type="match status" value="1"/>
</dbReference>
<keyword evidence="9 12" id="KW-0804">Transcription</keyword>
<feature type="domain" description="Peptidase S24/S26A/S26B/S26C" evidence="14">
    <location>
        <begin position="87"/>
        <end position="201"/>
    </location>
</feature>
<keyword evidence="7 12" id="KW-0805">Transcription regulation</keyword>
<comment type="caution">
    <text evidence="16">The sequence shown here is derived from an EMBL/GenBank/DDBJ whole genome shotgun (WGS) entry which is preliminary data.</text>
</comment>
<keyword evidence="8 12" id="KW-0238">DNA-binding</keyword>
<evidence type="ECO:0000256" key="4">
    <source>
        <dbReference type="ARBA" id="ARBA00022763"/>
    </source>
</evidence>
<dbReference type="GO" id="GO:0006260">
    <property type="term" value="P:DNA replication"/>
    <property type="evidence" value="ECO:0007669"/>
    <property type="project" value="UniProtKB-UniRule"/>
</dbReference>
<dbReference type="InterPro" id="IPR006197">
    <property type="entry name" value="Peptidase_S24_LexA"/>
</dbReference>
<dbReference type="GO" id="GO:0004252">
    <property type="term" value="F:serine-type endopeptidase activity"/>
    <property type="evidence" value="ECO:0007669"/>
    <property type="project" value="UniProtKB-UniRule"/>
</dbReference>
<dbReference type="InterPro" id="IPR015927">
    <property type="entry name" value="Peptidase_S24_S26A/B/C"/>
</dbReference>
<dbReference type="SUPFAM" id="SSF46785">
    <property type="entry name" value="Winged helix' DNA-binding domain"/>
    <property type="match status" value="1"/>
</dbReference>
<dbReference type="PATRIC" id="fig|1116472.3.peg.3403"/>
<organism evidence="16 17">
    <name type="scientific">Methyloglobulus morosus KoM1</name>
    <dbReference type="NCBI Taxonomy" id="1116472"/>
    <lineage>
        <taxon>Bacteria</taxon>
        <taxon>Pseudomonadati</taxon>
        <taxon>Pseudomonadota</taxon>
        <taxon>Gammaproteobacteria</taxon>
        <taxon>Methylococcales</taxon>
        <taxon>Methylococcaceae</taxon>
        <taxon>Methyloglobulus</taxon>
    </lineage>
</organism>
<dbReference type="EMBL" id="AYLO01000124">
    <property type="protein sequence ID" value="ESS69441.1"/>
    <property type="molecule type" value="Genomic_DNA"/>
</dbReference>
<dbReference type="InterPro" id="IPR036286">
    <property type="entry name" value="LexA/Signal_pep-like_sf"/>
</dbReference>
<feature type="active site" description="For autocatalytic cleavage activity" evidence="12">
    <location>
        <position position="166"/>
    </location>
</feature>
<dbReference type="CDD" id="cd06529">
    <property type="entry name" value="S24_LexA-like"/>
    <property type="match status" value="1"/>
</dbReference>
<keyword evidence="17" id="KW-1185">Reference proteome</keyword>
<dbReference type="STRING" id="1116472.MGMO_134c00160"/>
<dbReference type="Gene3D" id="2.10.109.10">
    <property type="entry name" value="Umud Fragment, subunit A"/>
    <property type="match status" value="1"/>
</dbReference>
<feature type="site" description="Cleavage; by autolysis" evidence="12">
    <location>
        <begin position="94"/>
        <end position="95"/>
    </location>
</feature>
<evidence type="ECO:0000256" key="7">
    <source>
        <dbReference type="ARBA" id="ARBA00023015"/>
    </source>
</evidence>
<keyword evidence="11 12" id="KW-0742">SOS response</keyword>
<dbReference type="OrthoDB" id="9802364at2"/>
<comment type="function">
    <text evidence="12">Represses a number of genes involved in the response to DNA damage (SOS response), including recA and lexA. In the presence of single-stranded DNA, RecA interacts with LexA causing an autocatalytic cleavage which disrupts the DNA-binding part of LexA, leading to derepression of the SOS regulon and eventually DNA repair.</text>
</comment>
<dbReference type="PANTHER" id="PTHR33516:SF2">
    <property type="entry name" value="LEXA REPRESSOR-RELATED"/>
    <property type="match status" value="1"/>
</dbReference>
<keyword evidence="10 12" id="KW-0234">DNA repair</keyword>
<dbReference type="NCBIfam" id="TIGR00498">
    <property type="entry name" value="lexA"/>
    <property type="match status" value="1"/>
</dbReference>
<dbReference type="Pfam" id="PF01726">
    <property type="entry name" value="LexA_DNA_bind"/>
    <property type="match status" value="1"/>
</dbReference>
<evidence type="ECO:0000256" key="8">
    <source>
        <dbReference type="ARBA" id="ARBA00023125"/>
    </source>
</evidence>
<dbReference type="GO" id="GO:0006508">
    <property type="term" value="P:proteolysis"/>
    <property type="evidence" value="ECO:0007669"/>
    <property type="project" value="InterPro"/>
</dbReference>
<dbReference type="InterPro" id="IPR006200">
    <property type="entry name" value="LexA"/>
</dbReference>
<feature type="active site" description="For autocatalytic cleavage activity" evidence="12">
    <location>
        <position position="128"/>
    </location>
</feature>
<keyword evidence="3 12" id="KW-0235">DNA replication</keyword>
<feature type="DNA-binding region" description="H-T-H motif" evidence="12">
    <location>
        <begin position="29"/>
        <end position="49"/>
    </location>
</feature>
<evidence type="ECO:0000256" key="13">
    <source>
        <dbReference type="RuleBase" id="RU003991"/>
    </source>
</evidence>
<evidence type="ECO:0000256" key="1">
    <source>
        <dbReference type="ARBA" id="ARBA00007484"/>
    </source>
</evidence>
<evidence type="ECO:0000256" key="10">
    <source>
        <dbReference type="ARBA" id="ARBA00023204"/>
    </source>
</evidence>
<evidence type="ECO:0000256" key="9">
    <source>
        <dbReference type="ARBA" id="ARBA00023163"/>
    </source>
</evidence>
<evidence type="ECO:0000259" key="15">
    <source>
        <dbReference type="Pfam" id="PF01726"/>
    </source>
</evidence>
<dbReference type="InterPro" id="IPR036388">
    <property type="entry name" value="WH-like_DNA-bd_sf"/>
</dbReference>
<dbReference type="EC" id="3.4.21.88" evidence="12"/>
<dbReference type="PRINTS" id="PR00726">
    <property type="entry name" value="LEXASERPTASE"/>
</dbReference>
<accession>V5DPT1</accession>
<comment type="catalytic activity">
    <reaction evidence="12">
        <text>Hydrolysis of Ala-|-Gly bond in repressor LexA.</text>
        <dbReference type="EC" id="3.4.21.88"/>
    </reaction>
</comment>
<dbReference type="GO" id="GO:0006281">
    <property type="term" value="P:DNA repair"/>
    <property type="evidence" value="ECO:0007669"/>
    <property type="project" value="UniProtKB-UniRule"/>
</dbReference>
<evidence type="ECO:0000256" key="6">
    <source>
        <dbReference type="ARBA" id="ARBA00022813"/>
    </source>
</evidence>
<dbReference type="InterPro" id="IPR036390">
    <property type="entry name" value="WH_DNA-bd_sf"/>
</dbReference>
<proteinExistence type="inferred from homology"/>
<dbReference type="Gene3D" id="1.10.10.10">
    <property type="entry name" value="Winged helix-like DNA-binding domain superfamily/Winged helix DNA-binding domain"/>
    <property type="match status" value="1"/>
</dbReference>
<feature type="domain" description="LexA repressor DNA-binding" evidence="15">
    <location>
        <begin position="4"/>
        <end position="66"/>
    </location>
</feature>
<evidence type="ECO:0000256" key="5">
    <source>
        <dbReference type="ARBA" id="ARBA00022801"/>
    </source>
</evidence>
<keyword evidence="4 12" id="KW-0227">DNA damage</keyword>
<dbReference type="GO" id="GO:0045892">
    <property type="term" value="P:negative regulation of DNA-templated transcription"/>
    <property type="evidence" value="ECO:0007669"/>
    <property type="project" value="UniProtKB-UniRule"/>
</dbReference>